<keyword evidence="2" id="KW-1185">Reference proteome</keyword>
<dbReference type="Proteomes" id="UP000014480">
    <property type="component" value="Unassembled WGS sequence"/>
</dbReference>
<accession>N4V2R0</accession>
<sequence>MHFITTAITVLLLPAAIFGASVPEKESKDKESKDKESQDTEKIKPCCYEYTHRVHTTLKYKSTQREHYYLLEEDSSWCQANILRDAEEPNNCEKAHRQMVGGYCDFGNPFPVVDC</sequence>
<dbReference type="AlphaFoldDB" id="N4V2R0"/>
<gene>
    <name evidence="1" type="ORF">Cob_v007460</name>
</gene>
<reference evidence="2" key="2">
    <citation type="journal article" date="2019" name="Mol. Plant Microbe Interact.">
        <title>Genome sequence resources for four phytopathogenic fungi from the Colletotrichum orbiculare species complex.</title>
        <authorList>
            <person name="Gan P."/>
            <person name="Tsushima A."/>
            <person name="Narusaka M."/>
            <person name="Narusaka Y."/>
            <person name="Takano Y."/>
            <person name="Kubo Y."/>
            <person name="Shirasu K."/>
        </authorList>
    </citation>
    <scope>GENOME REANNOTATION</scope>
    <source>
        <strain evidence="2">104-T / ATCC 96160 / CBS 514.97 / LARS 414 / MAFF 240422</strain>
    </source>
</reference>
<comment type="caution">
    <text evidence="1">The sequence shown here is derived from an EMBL/GenBank/DDBJ whole genome shotgun (WGS) entry which is preliminary data.</text>
</comment>
<name>N4V2R0_COLOR</name>
<protein>
    <submittedName>
        <fullName evidence="1">Uncharacterized protein</fullName>
    </submittedName>
</protein>
<evidence type="ECO:0000313" key="1">
    <source>
        <dbReference type="EMBL" id="TDZ19282.1"/>
    </source>
</evidence>
<dbReference type="EMBL" id="AMCV02000020">
    <property type="protein sequence ID" value="TDZ19282.1"/>
    <property type="molecule type" value="Genomic_DNA"/>
</dbReference>
<proteinExistence type="predicted"/>
<organism evidence="1 2">
    <name type="scientific">Colletotrichum orbiculare (strain 104-T / ATCC 96160 / CBS 514.97 / LARS 414 / MAFF 240422)</name>
    <name type="common">Cucumber anthracnose fungus</name>
    <name type="synonym">Colletotrichum lagenarium</name>
    <dbReference type="NCBI Taxonomy" id="1213857"/>
    <lineage>
        <taxon>Eukaryota</taxon>
        <taxon>Fungi</taxon>
        <taxon>Dikarya</taxon>
        <taxon>Ascomycota</taxon>
        <taxon>Pezizomycotina</taxon>
        <taxon>Sordariomycetes</taxon>
        <taxon>Hypocreomycetidae</taxon>
        <taxon>Glomerellales</taxon>
        <taxon>Glomerellaceae</taxon>
        <taxon>Colletotrichum</taxon>
        <taxon>Colletotrichum orbiculare species complex</taxon>
    </lineage>
</organism>
<reference evidence="2" key="1">
    <citation type="journal article" date="2013" name="New Phytol.">
        <title>Comparative genomic and transcriptomic analyses reveal the hemibiotrophic stage shift of Colletotrichum fungi.</title>
        <authorList>
            <person name="Gan P."/>
            <person name="Ikeda K."/>
            <person name="Irieda H."/>
            <person name="Narusaka M."/>
            <person name="O'Connell R.J."/>
            <person name="Narusaka Y."/>
            <person name="Takano Y."/>
            <person name="Kubo Y."/>
            <person name="Shirasu K."/>
        </authorList>
    </citation>
    <scope>NUCLEOTIDE SEQUENCE [LARGE SCALE GENOMIC DNA]</scope>
    <source>
        <strain evidence="2">104-T / ATCC 96160 / CBS 514.97 / LARS 414 / MAFF 240422</strain>
    </source>
</reference>
<dbReference type="HOGENOM" id="CLU_2108872_0_0_1"/>
<evidence type="ECO:0000313" key="2">
    <source>
        <dbReference type="Proteomes" id="UP000014480"/>
    </source>
</evidence>